<feature type="transmembrane region" description="Helical" evidence="1">
    <location>
        <begin position="175"/>
        <end position="193"/>
    </location>
</feature>
<feature type="transmembrane region" description="Helical" evidence="1">
    <location>
        <begin position="306"/>
        <end position="336"/>
    </location>
</feature>
<evidence type="ECO:0000313" key="2">
    <source>
        <dbReference type="EMBL" id="MBK8890950.1"/>
    </source>
</evidence>
<feature type="transmembrane region" description="Helical" evidence="1">
    <location>
        <begin position="21"/>
        <end position="40"/>
    </location>
</feature>
<dbReference type="AlphaFoldDB" id="A0A9D7LNB3"/>
<dbReference type="EMBL" id="JADKBR010000015">
    <property type="protein sequence ID" value="MBK8890950.1"/>
    <property type="molecule type" value="Genomic_DNA"/>
</dbReference>
<keyword evidence="1" id="KW-1133">Transmembrane helix</keyword>
<feature type="transmembrane region" description="Helical" evidence="1">
    <location>
        <begin position="116"/>
        <end position="135"/>
    </location>
</feature>
<dbReference type="Proteomes" id="UP000808146">
    <property type="component" value="Unassembled WGS sequence"/>
</dbReference>
<sequence length="436" mass="46901">MLANLFRKVVPVRPGETAPTLLATAYGFCILFAFYLLRPVRDEIGAADRGNLQLLWTAVFIVMLLAVPLYSLAVAKLRRGVFIPLVNRFFALNLVAFYAALVLLPESARTWIDRTFYVWLSVFALFVVAVFWSLVVDLFRDDQGKRLFGFITVGSSLGGIVGSATTAILAPHIPVFLLLLVAVLPLEVAAWLARAIARRAEDASGTLNREPAAPIGGGAWSGMVPVFRSPQLRNIALWIMLMTFASTILYFVQSHLVGEAITDRALRRAFLARIDLAVNAVTIITQTFLTARIVQRFGVAVTLSALPVVAALGFLALGAAPAALALTVLLVVRVLYDSSRHALAKPAREVLFTHLDREQRYKSKAFIDAAVYRGGDLLSGWIYAGLAALGMSVGAIALCAAPVAVLWALLGRRLTWGDKGTSGQGPSAGAAGKPTA</sequence>
<evidence type="ECO:0000256" key="1">
    <source>
        <dbReference type="SAM" id="Phobius"/>
    </source>
</evidence>
<dbReference type="SUPFAM" id="SSF103473">
    <property type="entry name" value="MFS general substrate transporter"/>
    <property type="match status" value="1"/>
</dbReference>
<dbReference type="PANTHER" id="PTHR43596">
    <property type="entry name" value="ADP,ATP CARRIER PROTEIN"/>
    <property type="match status" value="1"/>
</dbReference>
<feature type="transmembrane region" description="Helical" evidence="1">
    <location>
        <begin position="85"/>
        <end position="104"/>
    </location>
</feature>
<dbReference type="InterPro" id="IPR036259">
    <property type="entry name" value="MFS_trans_sf"/>
</dbReference>
<reference evidence="2" key="1">
    <citation type="submission" date="2020-10" db="EMBL/GenBank/DDBJ databases">
        <title>Connecting structure to function with the recovery of over 1000 high-quality activated sludge metagenome-assembled genomes encoding full-length rRNA genes using long-read sequencing.</title>
        <authorList>
            <person name="Singleton C.M."/>
            <person name="Petriglieri F."/>
            <person name="Kristensen J.M."/>
            <person name="Kirkegaard R.H."/>
            <person name="Michaelsen T.Y."/>
            <person name="Andersen M.H."/>
            <person name="Karst S.M."/>
            <person name="Dueholm M.S."/>
            <person name="Nielsen P.H."/>
            <person name="Albertsen M."/>
        </authorList>
    </citation>
    <scope>NUCLEOTIDE SEQUENCE</scope>
    <source>
        <strain evidence="2">OdNE_18-Q3-R46-58_BAT3C.305</strain>
    </source>
</reference>
<keyword evidence="1" id="KW-0472">Membrane</keyword>
<dbReference type="Gene3D" id="1.20.1250.20">
    <property type="entry name" value="MFS general substrate transporter like domains"/>
    <property type="match status" value="1"/>
</dbReference>
<protein>
    <submittedName>
        <fullName evidence="2">MFS transporter</fullName>
    </submittedName>
</protein>
<feature type="transmembrane region" description="Helical" evidence="1">
    <location>
        <begin position="381"/>
        <end position="410"/>
    </location>
</feature>
<gene>
    <name evidence="2" type="ORF">IPN75_11510</name>
</gene>
<dbReference type="PANTHER" id="PTHR43596:SF1">
    <property type="entry name" value="ADP,ATP CARRIER PROTEIN"/>
    <property type="match status" value="1"/>
</dbReference>
<accession>A0A9D7LNB3</accession>
<name>A0A9D7LNB3_9RHOO</name>
<feature type="transmembrane region" description="Helical" evidence="1">
    <location>
        <begin position="276"/>
        <end position="294"/>
    </location>
</feature>
<comment type="caution">
    <text evidence="2">The sequence shown here is derived from an EMBL/GenBank/DDBJ whole genome shotgun (WGS) entry which is preliminary data.</text>
</comment>
<feature type="transmembrane region" description="Helical" evidence="1">
    <location>
        <begin position="147"/>
        <end position="169"/>
    </location>
</feature>
<evidence type="ECO:0000313" key="3">
    <source>
        <dbReference type="Proteomes" id="UP000808146"/>
    </source>
</evidence>
<organism evidence="2 3">
    <name type="scientific">Candidatus Dechloromonas phosphorivorans</name>
    <dbReference type="NCBI Taxonomy" id="2899244"/>
    <lineage>
        <taxon>Bacteria</taxon>
        <taxon>Pseudomonadati</taxon>
        <taxon>Pseudomonadota</taxon>
        <taxon>Betaproteobacteria</taxon>
        <taxon>Rhodocyclales</taxon>
        <taxon>Azonexaceae</taxon>
        <taxon>Dechloromonas</taxon>
    </lineage>
</organism>
<feature type="transmembrane region" description="Helical" evidence="1">
    <location>
        <begin position="52"/>
        <end position="73"/>
    </location>
</feature>
<proteinExistence type="predicted"/>
<keyword evidence="1" id="KW-0812">Transmembrane</keyword>
<feature type="transmembrane region" description="Helical" evidence="1">
    <location>
        <begin position="235"/>
        <end position="256"/>
    </location>
</feature>